<reference evidence="2 3" key="1">
    <citation type="submission" date="2016-11" db="EMBL/GenBank/DDBJ databases">
        <title>Genomic analysis of Caldithrix abyssi and proposal of a novel bacterial phylum Caldithrichaeota.</title>
        <authorList>
            <person name="Kublanov I."/>
            <person name="Sigalova O."/>
            <person name="Gavrilov S."/>
            <person name="Lebedinsky A."/>
            <person name="Ivanova N."/>
            <person name="Daum C."/>
            <person name="Reddy T."/>
            <person name="Klenk H.P."/>
            <person name="Goker M."/>
            <person name="Reva O."/>
            <person name="Miroshnichenko M."/>
            <person name="Kyprides N."/>
            <person name="Woyke T."/>
            <person name="Gelfand M."/>
        </authorList>
    </citation>
    <scope>NUCLEOTIDE SEQUENCE [LARGE SCALE GENOMIC DNA]</scope>
    <source>
        <strain evidence="2 3">LF13</strain>
    </source>
</reference>
<feature type="region of interest" description="Disordered" evidence="1">
    <location>
        <begin position="1"/>
        <end position="35"/>
    </location>
</feature>
<protein>
    <submittedName>
        <fullName evidence="2">Uncharacterized protein</fullName>
    </submittedName>
</protein>
<sequence>MRRWNRKGFRFEEKAGGKGMEKRGREAPPEGGRWFGVGEIARGAALGMRSTT</sequence>
<dbReference type="Proteomes" id="UP000183868">
    <property type="component" value="Chromosome"/>
</dbReference>
<evidence type="ECO:0000256" key="1">
    <source>
        <dbReference type="SAM" id="MobiDB-lite"/>
    </source>
</evidence>
<evidence type="ECO:0000313" key="3">
    <source>
        <dbReference type="Proteomes" id="UP000183868"/>
    </source>
</evidence>
<name>A0A1J1C7H6_CALAY</name>
<feature type="compositionally biased region" description="Basic and acidic residues" evidence="1">
    <location>
        <begin position="9"/>
        <end position="28"/>
    </location>
</feature>
<evidence type="ECO:0000313" key="2">
    <source>
        <dbReference type="EMBL" id="APF18518.1"/>
    </source>
</evidence>
<dbReference type="KEGG" id="caby:Cabys_1769"/>
<accession>A0A1J1C7H6</accession>
<dbReference type="AlphaFoldDB" id="A0A1J1C7H6"/>
<organism evidence="2 3">
    <name type="scientific">Caldithrix abyssi DSM 13497</name>
    <dbReference type="NCBI Taxonomy" id="880073"/>
    <lineage>
        <taxon>Bacteria</taxon>
        <taxon>Pseudomonadati</taxon>
        <taxon>Calditrichota</taxon>
        <taxon>Calditrichia</taxon>
        <taxon>Calditrichales</taxon>
        <taxon>Calditrichaceae</taxon>
        <taxon>Caldithrix</taxon>
    </lineage>
</organism>
<dbReference type="EMBL" id="CP018099">
    <property type="protein sequence ID" value="APF18518.1"/>
    <property type="molecule type" value="Genomic_DNA"/>
</dbReference>
<proteinExistence type="predicted"/>
<gene>
    <name evidence="2" type="ORF">Cabys_1769</name>
</gene>